<gene>
    <name evidence="1" type="ORF">LEP1GSC199_1695</name>
</gene>
<dbReference type="AlphaFoldDB" id="N1W6G7"/>
<evidence type="ECO:0000313" key="2">
    <source>
        <dbReference type="Proteomes" id="UP000012227"/>
    </source>
</evidence>
<organism evidence="1 2">
    <name type="scientific">Leptospira vanthielii serovar Holland str. Waz Holland = ATCC 700522</name>
    <dbReference type="NCBI Taxonomy" id="1218591"/>
    <lineage>
        <taxon>Bacteria</taxon>
        <taxon>Pseudomonadati</taxon>
        <taxon>Spirochaetota</taxon>
        <taxon>Spirochaetia</taxon>
        <taxon>Leptospirales</taxon>
        <taxon>Leptospiraceae</taxon>
        <taxon>Leptospira</taxon>
    </lineage>
</organism>
<proteinExistence type="predicted"/>
<evidence type="ECO:0000313" key="1">
    <source>
        <dbReference type="EMBL" id="EMY68842.1"/>
    </source>
</evidence>
<reference evidence="1 2" key="1">
    <citation type="submission" date="2013-03" db="EMBL/GenBank/DDBJ databases">
        <authorList>
            <person name="Harkins D.M."/>
            <person name="Durkin A.S."/>
            <person name="Brinkac L.M."/>
            <person name="Haft D.H."/>
            <person name="Selengut J.D."/>
            <person name="Sanka R."/>
            <person name="DePew J."/>
            <person name="Purushe J."/>
            <person name="Galloway R.L."/>
            <person name="Vinetz J.M."/>
            <person name="Sutton G.G."/>
            <person name="Nierman W.C."/>
            <person name="Fouts D.E."/>
        </authorList>
    </citation>
    <scope>NUCLEOTIDE SEQUENCE [LARGE SCALE GENOMIC DNA]</scope>
    <source>
        <strain evidence="1 2">Waz Holland</strain>
    </source>
</reference>
<accession>N1W6G7</accession>
<sequence length="47" mass="5932">MLDNLLYFFSEWDVKDWSRSLLFFEESNSKFKFFFNLIVFSNFIYKK</sequence>
<dbReference type="STRING" id="1218591.LEP1GSC199_1695"/>
<comment type="caution">
    <text evidence="1">The sequence shown here is derived from an EMBL/GenBank/DDBJ whole genome shotgun (WGS) entry which is preliminary data.</text>
</comment>
<dbReference type="EMBL" id="AOGY02000065">
    <property type="protein sequence ID" value="EMY68842.1"/>
    <property type="molecule type" value="Genomic_DNA"/>
</dbReference>
<protein>
    <submittedName>
        <fullName evidence="1">Uncharacterized protein</fullName>
    </submittedName>
</protein>
<name>N1W6G7_9LEPT</name>
<dbReference type="Proteomes" id="UP000012227">
    <property type="component" value="Unassembled WGS sequence"/>
</dbReference>